<dbReference type="InterPro" id="IPR000847">
    <property type="entry name" value="LysR_HTH_N"/>
</dbReference>
<dbReference type="Proteomes" id="UP000183417">
    <property type="component" value="Unassembled WGS sequence"/>
</dbReference>
<dbReference type="CDD" id="cd08432">
    <property type="entry name" value="PBP2_GcdR_TrpI_HvrB_AmpR_like"/>
    <property type="match status" value="1"/>
</dbReference>
<dbReference type="GO" id="GO:0003700">
    <property type="term" value="F:DNA-binding transcription factor activity"/>
    <property type="evidence" value="ECO:0007669"/>
    <property type="project" value="InterPro"/>
</dbReference>
<evidence type="ECO:0000313" key="6">
    <source>
        <dbReference type="EMBL" id="SDZ18334.1"/>
    </source>
</evidence>
<dbReference type="PROSITE" id="PS50931">
    <property type="entry name" value="HTH_LYSR"/>
    <property type="match status" value="1"/>
</dbReference>
<dbReference type="EMBL" id="FNPE01000014">
    <property type="protein sequence ID" value="SDZ18334.1"/>
    <property type="molecule type" value="Genomic_DNA"/>
</dbReference>
<feature type="domain" description="HTH lysR-type" evidence="5">
    <location>
        <begin position="5"/>
        <end position="62"/>
    </location>
</feature>
<organism evidence="6 7">
    <name type="scientific">Delftia lacustris</name>
    <dbReference type="NCBI Taxonomy" id="558537"/>
    <lineage>
        <taxon>Bacteria</taxon>
        <taxon>Pseudomonadati</taxon>
        <taxon>Pseudomonadota</taxon>
        <taxon>Betaproteobacteria</taxon>
        <taxon>Burkholderiales</taxon>
        <taxon>Comamonadaceae</taxon>
        <taxon>Delftia</taxon>
    </lineage>
</organism>
<evidence type="ECO:0000256" key="1">
    <source>
        <dbReference type="ARBA" id="ARBA00009437"/>
    </source>
</evidence>
<comment type="similarity">
    <text evidence="1">Belongs to the LysR transcriptional regulatory family.</text>
</comment>
<dbReference type="InterPro" id="IPR058163">
    <property type="entry name" value="LysR-type_TF_proteobact-type"/>
</dbReference>
<dbReference type="AlphaFoldDB" id="A0A1H3QXR4"/>
<protein>
    <submittedName>
        <fullName evidence="6">DNA-binding transcriptional regulator, LysR family</fullName>
    </submittedName>
</protein>
<reference evidence="6 7" key="1">
    <citation type="submission" date="2016-10" db="EMBL/GenBank/DDBJ databases">
        <authorList>
            <person name="de Groot N.N."/>
        </authorList>
    </citation>
    <scope>NUCLEOTIDE SEQUENCE [LARGE SCALE GENOMIC DNA]</scope>
    <source>
        <strain evidence="6 7">LMG 24775</strain>
    </source>
</reference>
<evidence type="ECO:0000313" key="7">
    <source>
        <dbReference type="Proteomes" id="UP000183417"/>
    </source>
</evidence>
<accession>A0A1H3QXR4</accession>
<dbReference type="FunFam" id="1.10.10.10:FF:000001">
    <property type="entry name" value="LysR family transcriptional regulator"/>
    <property type="match status" value="1"/>
</dbReference>
<dbReference type="PANTHER" id="PTHR30537">
    <property type="entry name" value="HTH-TYPE TRANSCRIPTIONAL REGULATOR"/>
    <property type="match status" value="1"/>
</dbReference>
<dbReference type="GeneID" id="94691682"/>
<keyword evidence="3 6" id="KW-0238">DNA-binding</keyword>
<dbReference type="Gene3D" id="1.10.10.10">
    <property type="entry name" value="Winged helix-like DNA-binding domain superfamily/Winged helix DNA-binding domain"/>
    <property type="match status" value="1"/>
</dbReference>
<dbReference type="SUPFAM" id="SSF46785">
    <property type="entry name" value="Winged helix' DNA-binding domain"/>
    <property type="match status" value="1"/>
</dbReference>
<keyword evidence="4" id="KW-0804">Transcription</keyword>
<dbReference type="InterPro" id="IPR036388">
    <property type="entry name" value="WH-like_DNA-bd_sf"/>
</dbReference>
<dbReference type="Pfam" id="PF00126">
    <property type="entry name" value="HTH_1"/>
    <property type="match status" value="1"/>
</dbReference>
<proteinExistence type="inferred from homology"/>
<dbReference type="Gene3D" id="3.40.190.10">
    <property type="entry name" value="Periplasmic binding protein-like II"/>
    <property type="match status" value="2"/>
</dbReference>
<dbReference type="PRINTS" id="PR00039">
    <property type="entry name" value="HTHLYSR"/>
</dbReference>
<gene>
    <name evidence="6" type="ORF">SAMN05421547_1144</name>
</gene>
<dbReference type="GO" id="GO:0043565">
    <property type="term" value="F:sequence-specific DNA binding"/>
    <property type="evidence" value="ECO:0007669"/>
    <property type="project" value="TreeGrafter"/>
</dbReference>
<dbReference type="PANTHER" id="PTHR30537:SF79">
    <property type="entry name" value="TRANSCRIPTIONAL REGULATOR-RELATED"/>
    <property type="match status" value="1"/>
</dbReference>
<dbReference type="SUPFAM" id="SSF53850">
    <property type="entry name" value="Periplasmic binding protein-like II"/>
    <property type="match status" value="1"/>
</dbReference>
<dbReference type="Pfam" id="PF03466">
    <property type="entry name" value="LysR_substrate"/>
    <property type="match status" value="1"/>
</dbReference>
<evidence type="ECO:0000256" key="3">
    <source>
        <dbReference type="ARBA" id="ARBA00023125"/>
    </source>
</evidence>
<dbReference type="GO" id="GO:0006351">
    <property type="term" value="P:DNA-templated transcription"/>
    <property type="evidence" value="ECO:0007669"/>
    <property type="project" value="TreeGrafter"/>
</dbReference>
<keyword evidence="2" id="KW-0805">Transcription regulation</keyword>
<evidence type="ECO:0000259" key="5">
    <source>
        <dbReference type="PROSITE" id="PS50931"/>
    </source>
</evidence>
<dbReference type="InterPro" id="IPR005119">
    <property type="entry name" value="LysR_subst-bd"/>
</dbReference>
<dbReference type="InterPro" id="IPR036390">
    <property type="entry name" value="WH_DNA-bd_sf"/>
</dbReference>
<evidence type="ECO:0000256" key="2">
    <source>
        <dbReference type="ARBA" id="ARBA00023015"/>
    </source>
</evidence>
<dbReference type="RefSeq" id="WP_034395721.1">
    <property type="nucleotide sequence ID" value="NZ_CP141274.1"/>
</dbReference>
<name>A0A1H3QXR4_9BURK</name>
<evidence type="ECO:0000256" key="4">
    <source>
        <dbReference type="ARBA" id="ARBA00023163"/>
    </source>
</evidence>
<sequence length="295" mass="32688">MRNIPPLHLIAAFDAVARSQSFKQAAEELNLSDSAVSHRIRELEKLLGTPLFHRTTRVVTLSAEGAWLHQQTRAPLQALETTFGSLVQGRDVVRISALPSFARLRLVPSLTAFQRSHPDVSIAIDPTTRTVNLQQGEADIAIRFAHQAPQAPLAFHCERLLDDEWFAVAAPRYLEQFEGLDLAGLFRRANLLSHSRQPWEPWLQAAGLRISSAQRQLSYSDTGFMLDAALNLQGIALGRRSLVQRLLAERSLVRVSDTAIPCSQSYFLLASERAMVSRHGAAVMDWIRAVAAEAG</sequence>